<gene>
    <name evidence="1" type="ORF">M1B34_14255</name>
</gene>
<organism evidence="1 2">
    <name type="scientific">Pseudomonas morbosilactucae</name>
    <dbReference type="NCBI Taxonomy" id="2938197"/>
    <lineage>
        <taxon>Bacteria</taxon>
        <taxon>Pseudomonadati</taxon>
        <taxon>Pseudomonadota</taxon>
        <taxon>Gammaproteobacteria</taxon>
        <taxon>Pseudomonadales</taxon>
        <taxon>Pseudomonadaceae</taxon>
        <taxon>Pseudomonas</taxon>
    </lineage>
</organism>
<sequence>MQQVRIRSGDISTTPRIAELPALLKYKNEDVVLKFCKEWDVSQTEAEDIFEDTKKFLYLAAHCKADCFSASIYHQFQIIDEMWHSFLQFTDQYADFCEAYLGGFLHHFPFSRSLLREQMKLLARTQQTFASYKQETFARQLAKTKDLLGDDTLIKWYGEYAHRYNVSQLNALRKPIEFDSTQLNIESLVTPEILALPKEKVLQFILDRKPIFNSVCGCSGKGCGAGCYCNSPHM</sequence>
<protein>
    <submittedName>
        <fullName evidence="1">Uncharacterized protein</fullName>
    </submittedName>
</protein>
<accession>A0A9X1YYJ2</accession>
<comment type="caution">
    <text evidence="1">The sequence shown here is derived from an EMBL/GenBank/DDBJ whole genome shotgun (WGS) entry which is preliminary data.</text>
</comment>
<reference evidence="1 2" key="1">
    <citation type="journal article" date="2022" name="Int. J. Syst. Evol. Microbiol.">
        <title>Pseudomonas aegrilactucae sp. nov. and Pseudomonas morbosilactucae sp. nov., pathogens causing bacterial rot of lettuce in Japan.</title>
        <authorList>
            <person name="Sawada H."/>
            <person name="Fujikawa T."/>
            <person name="Satou M."/>
        </authorList>
    </citation>
    <scope>NUCLEOTIDE SEQUENCE [LARGE SCALE GENOMIC DNA]</scope>
    <source>
        <strain evidence="1 2">MAFF 302030</strain>
    </source>
</reference>
<proteinExistence type="predicted"/>
<name>A0A9X1YYJ2_9PSED</name>
<dbReference type="EMBL" id="JALQCW010000032">
    <property type="protein sequence ID" value="MCK9798850.1"/>
    <property type="molecule type" value="Genomic_DNA"/>
</dbReference>
<evidence type="ECO:0000313" key="1">
    <source>
        <dbReference type="EMBL" id="MCK9798850.1"/>
    </source>
</evidence>
<dbReference type="AlphaFoldDB" id="A0A9X1YYJ2"/>
<reference evidence="1 2" key="2">
    <citation type="journal article" date="2023" name="Plant Pathol.">
        <title>Dismantling and reorganizing Pseudomonas marginalis sensu#lato.</title>
        <authorList>
            <person name="Sawada H."/>
            <person name="Fujikawa T."/>
            <person name="Satou M."/>
        </authorList>
    </citation>
    <scope>NUCLEOTIDE SEQUENCE [LARGE SCALE GENOMIC DNA]</scope>
    <source>
        <strain evidence="1 2">MAFF 302030</strain>
    </source>
</reference>
<dbReference type="Proteomes" id="UP001155059">
    <property type="component" value="Unassembled WGS sequence"/>
</dbReference>
<dbReference type="RefSeq" id="WP_268265475.1">
    <property type="nucleotide sequence ID" value="NZ_JALQCW010000032.1"/>
</dbReference>
<evidence type="ECO:0000313" key="2">
    <source>
        <dbReference type="Proteomes" id="UP001155059"/>
    </source>
</evidence>